<dbReference type="Pfam" id="PF10592">
    <property type="entry name" value="AIPR"/>
    <property type="match status" value="1"/>
</dbReference>
<dbReference type="RefSeq" id="WP_152806249.1">
    <property type="nucleotide sequence ID" value="NZ_WHUF01000004.1"/>
</dbReference>
<proteinExistence type="predicted"/>
<evidence type="ECO:0000259" key="1">
    <source>
        <dbReference type="Pfam" id="PF10592"/>
    </source>
</evidence>
<evidence type="ECO:0000313" key="3">
    <source>
        <dbReference type="Proteomes" id="UP000444318"/>
    </source>
</evidence>
<dbReference type="InterPro" id="IPR018891">
    <property type="entry name" value="AIPR_C"/>
</dbReference>
<name>A0A843SA03_9BURK</name>
<sequence>MSTSAKRPAASIISIPFHSIRNISSPADHAEKRLVYAGQMPITSVIGLPTHENVRGYLVEGEGKLKKSPTQVHLAIRETLKERPSVFSVLNSGIVIIARSSSADEKTRLLTLTNSSIINGSQTQGVIREYLKSNGSEADEVFVKFELIVTDDDDLIADISIARNFQNDVQLLSIAGRKGELDELEARLKKSNSSLRLRKSESERPSETNDIIQTEKLLQVIAALTPQELWWKQGEYSKTYTYSAKATCLKDFRRVYEEAKSDDGDDIMAQAYQFSLDIAPQAWEIYTHWKENQAFQGTGLRSIERDGAEIIEVPDGIIFPILAALSQFAVKKRNVWKIVQPAELDDEELVASAKRVYMDMAKSKPEIMGKSRACYYALEQITTIYKRLLKK</sequence>
<comment type="caution">
    <text evidence="2">The sequence shown here is derived from an EMBL/GenBank/DDBJ whole genome shotgun (WGS) entry which is preliminary data.</text>
</comment>
<organism evidence="2 3">
    <name type="scientific">Rugamonas rivuli</name>
    <dbReference type="NCBI Taxonomy" id="2743358"/>
    <lineage>
        <taxon>Bacteria</taxon>
        <taxon>Pseudomonadati</taxon>
        <taxon>Pseudomonadota</taxon>
        <taxon>Betaproteobacteria</taxon>
        <taxon>Burkholderiales</taxon>
        <taxon>Oxalobacteraceae</taxon>
        <taxon>Telluria group</taxon>
        <taxon>Rugamonas</taxon>
    </lineage>
</organism>
<protein>
    <recommendedName>
        <fullName evidence="1">Abortive phage infection protein C-terminal domain-containing protein</fullName>
    </recommendedName>
</protein>
<keyword evidence="3" id="KW-1185">Reference proteome</keyword>
<evidence type="ECO:0000313" key="2">
    <source>
        <dbReference type="EMBL" id="MQA21049.1"/>
    </source>
</evidence>
<feature type="domain" description="Abortive phage infection protein C-terminal" evidence="1">
    <location>
        <begin position="53"/>
        <end position="347"/>
    </location>
</feature>
<dbReference type="AlphaFoldDB" id="A0A843SA03"/>
<dbReference type="EMBL" id="WHUF01000004">
    <property type="protein sequence ID" value="MQA21049.1"/>
    <property type="molecule type" value="Genomic_DNA"/>
</dbReference>
<dbReference type="Proteomes" id="UP000444318">
    <property type="component" value="Unassembled WGS sequence"/>
</dbReference>
<reference evidence="2 3" key="1">
    <citation type="submission" date="2019-10" db="EMBL/GenBank/DDBJ databases">
        <title>Two novel species isolated from a subtropical stream in China.</title>
        <authorList>
            <person name="Lu H."/>
        </authorList>
    </citation>
    <scope>NUCLEOTIDE SEQUENCE [LARGE SCALE GENOMIC DNA]</scope>
    <source>
        <strain evidence="2 3">FT103W</strain>
    </source>
</reference>
<gene>
    <name evidence="2" type="ORF">GEV01_16135</name>
</gene>
<accession>A0A843SA03</accession>